<proteinExistence type="predicted"/>
<sequence>MKQLQQCEYFDVNEVSQRINIQRPYFAFERLWQDGNSLVGDFSAEQPRSYEAGPVASGELGRHLAILGSCTAVALHDGPEAYYLATKAQFTRKYVNPASNHEIYSASAQVMNIDKRTLNISAQAWGSEAIAELKCEYVILSPSLFKRSFKHYASEYCPSPIESPYQHAIALHGLDYHDCGLNAYAGPLSPDQCAGHFSFYPCWPVAIIAQTGSQVTGEFLRENFGKDVRFHVRSTKLSAEKLVGAGTILKFSIEITEDNFPVLGTVTRVYRDDEEVAQLVNVLEIVLPTSSHDS</sequence>
<reference evidence="1 2" key="1">
    <citation type="submission" date="2019-02" db="EMBL/GenBank/DDBJ databases">
        <title>Genomic Encyclopedia of Type Strains, Phase IV (KMG-IV): sequencing the most valuable type-strain genomes for metagenomic binning, comparative biology and taxonomic classification.</title>
        <authorList>
            <person name="Goeker M."/>
        </authorList>
    </citation>
    <scope>NUCLEOTIDE SEQUENCE [LARGE SCALE GENOMIC DNA]</scope>
    <source>
        <strain evidence="1 2">DSM 23814</strain>
    </source>
</reference>
<keyword evidence="2" id="KW-1185">Reference proteome</keyword>
<accession>A0A4Q7VPH5</accession>
<evidence type="ECO:0000313" key="2">
    <source>
        <dbReference type="Proteomes" id="UP000293398"/>
    </source>
</evidence>
<name>A0A4Q7VPH5_9BURK</name>
<dbReference type="Proteomes" id="UP000293398">
    <property type="component" value="Unassembled WGS sequence"/>
</dbReference>
<organism evidence="1 2">
    <name type="scientific">Advenella incenata</name>
    <dbReference type="NCBI Taxonomy" id="267800"/>
    <lineage>
        <taxon>Bacteria</taxon>
        <taxon>Pseudomonadati</taxon>
        <taxon>Pseudomonadota</taxon>
        <taxon>Betaproteobacteria</taxon>
        <taxon>Burkholderiales</taxon>
        <taxon>Alcaligenaceae</taxon>
    </lineage>
</organism>
<protein>
    <recommendedName>
        <fullName evidence="3">MaoC-like domain-containing protein</fullName>
    </recommendedName>
</protein>
<dbReference type="AlphaFoldDB" id="A0A4Q7VPH5"/>
<evidence type="ECO:0000313" key="1">
    <source>
        <dbReference type="EMBL" id="RZT98310.1"/>
    </source>
</evidence>
<dbReference type="EMBL" id="SHKO01000001">
    <property type="protein sequence ID" value="RZT98310.1"/>
    <property type="molecule type" value="Genomic_DNA"/>
</dbReference>
<gene>
    <name evidence="1" type="ORF">EV681_0086</name>
</gene>
<evidence type="ECO:0008006" key="3">
    <source>
        <dbReference type="Google" id="ProtNLM"/>
    </source>
</evidence>
<dbReference type="OrthoDB" id="1117133at2"/>
<comment type="caution">
    <text evidence="1">The sequence shown here is derived from an EMBL/GenBank/DDBJ whole genome shotgun (WGS) entry which is preliminary data.</text>
</comment>
<dbReference type="RefSeq" id="WP_130303028.1">
    <property type="nucleotide sequence ID" value="NZ_SHKO01000001.1"/>
</dbReference>